<dbReference type="AlphaFoldDB" id="A0A6L6XYK7"/>
<organism evidence="2 3">
    <name type="scientific">Nocardioides agri</name>
    <dbReference type="NCBI Taxonomy" id="2682843"/>
    <lineage>
        <taxon>Bacteria</taxon>
        <taxon>Bacillati</taxon>
        <taxon>Actinomycetota</taxon>
        <taxon>Actinomycetes</taxon>
        <taxon>Propionibacteriales</taxon>
        <taxon>Nocardioidaceae</taxon>
        <taxon>Nocardioides</taxon>
    </lineage>
</organism>
<name>A0A6L6XYK7_9ACTN</name>
<dbReference type="PROSITE" id="PS51186">
    <property type="entry name" value="GNAT"/>
    <property type="match status" value="1"/>
</dbReference>
<evidence type="ECO:0000313" key="2">
    <source>
        <dbReference type="EMBL" id="MVQ51872.1"/>
    </source>
</evidence>
<protein>
    <submittedName>
        <fullName evidence="2">GNAT family N-acetyltransferase</fullName>
    </submittedName>
</protein>
<dbReference type="SUPFAM" id="SSF55729">
    <property type="entry name" value="Acyl-CoA N-acyltransferases (Nat)"/>
    <property type="match status" value="1"/>
</dbReference>
<feature type="domain" description="N-acetyltransferase" evidence="1">
    <location>
        <begin position="124"/>
        <end position="265"/>
    </location>
</feature>
<evidence type="ECO:0000259" key="1">
    <source>
        <dbReference type="PROSITE" id="PS51186"/>
    </source>
</evidence>
<dbReference type="InterPro" id="IPR000182">
    <property type="entry name" value="GNAT_dom"/>
</dbReference>
<keyword evidence="2" id="KW-0808">Transferase</keyword>
<dbReference type="Gene3D" id="3.40.630.30">
    <property type="match status" value="1"/>
</dbReference>
<comment type="caution">
    <text evidence="2">The sequence shown here is derived from an EMBL/GenBank/DDBJ whole genome shotgun (WGS) entry which is preliminary data.</text>
</comment>
<reference evidence="2 3" key="1">
    <citation type="submission" date="2019-12" db="EMBL/GenBank/DDBJ databases">
        <authorList>
            <person name="Huq M.A."/>
        </authorList>
    </citation>
    <scope>NUCLEOTIDE SEQUENCE [LARGE SCALE GENOMIC DNA]</scope>
    <source>
        <strain evidence="2 3">MAH-18</strain>
    </source>
</reference>
<keyword evidence="3" id="KW-1185">Reference proteome</keyword>
<dbReference type="Proteomes" id="UP000473525">
    <property type="component" value="Unassembled WGS sequence"/>
</dbReference>
<dbReference type="EMBL" id="WSEK01000005">
    <property type="protein sequence ID" value="MVQ51872.1"/>
    <property type="molecule type" value="Genomic_DNA"/>
</dbReference>
<proteinExistence type="predicted"/>
<dbReference type="RefSeq" id="WP_181644705.1">
    <property type="nucleotide sequence ID" value="NZ_WSEK01000005.1"/>
</dbReference>
<evidence type="ECO:0000313" key="3">
    <source>
        <dbReference type="Proteomes" id="UP000473525"/>
    </source>
</evidence>
<dbReference type="InterPro" id="IPR016181">
    <property type="entry name" value="Acyl_CoA_acyltransferase"/>
</dbReference>
<accession>A0A6L6XYK7</accession>
<sequence length="265" mass="28877">MTPDELLRLYDEQVRATFDQRVPDAWTVTRDGPVARALTTHEGFAMLTQDASDLSLEELSALVDRTFAYYAELGESFEWKTFDHDRADLLPLLVAAGAQPQDHEALVLGEAAPLAVEPVLPSGLAVREVSERADLDRIGAMESEVWGEDWTWLADDLASRVADPVDPVRVFVVEDTEADGRVVSAAWLAPTVGTRVAGLWGGSTLAAYRGRGVYRALVAVRARLALDLGHDILQVDASDDSRPILERLGLHTVGGTTPYVTRSEA</sequence>
<gene>
    <name evidence="2" type="ORF">GON03_22050</name>
</gene>
<dbReference type="GO" id="GO:0016747">
    <property type="term" value="F:acyltransferase activity, transferring groups other than amino-acyl groups"/>
    <property type="evidence" value="ECO:0007669"/>
    <property type="project" value="InterPro"/>
</dbReference>